<evidence type="ECO:0000256" key="6">
    <source>
        <dbReference type="ARBA" id="ARBA00038115"/>
    </source>
</evidence>
<dbReference type="InterPro" id="IPR000073">
    <property type="entry name" value="AB_hydrolase_1"/>
</dbReference>
<dbReference type="Proteomes" id="UP000078343">
    <property type="component" value="Unassembled WGS sequence"/>
</dbReference>
<dbReference type="GO" id="GO:0016020">
    <property type="term" value="C:membrane"/>
    <property type="evidence" value="ECO:0007669"/>
    <property type="project" value="UniProtKB-SubCell"/>
</dbReference>
<dbReference type="Gene3D" id="3.40.50.1820">
    <property type="entry name" value="alpha/beta hydrolase"/>
    <property type="match status" value="1"/>
</dbReference>
<reference evidence="9 10" key="1">
    <citation type="submission" date="2016-04" db="EMBL/GenBank/DDBJ databases">
        <title>Draft genome of Fonsecaea erecta CBS 125763.</title>
        <authorList>
            <person name="Weiss V.A."/>
            <person name="Vicente V.A."/>
            <person name="Raittz R.T."/>
            <person name="Moreno L.F."/>
            <person name="De Souza E.M."/>
            <person name="Pedrosa F.O."/>
            <person name="Steffens M.B."/>
            <person name="Faoro H."/>
            <person name="Tadra-Sfeir M.Z."/>
            <person name="Najafzadeh M.J."/>
            <person name="Felipe M.S."/>
            <person name="Teixeira M."/>
            <person name="Sun J."/>
            <person name="Xi L."/>
            <person name="Gomes R."/>
            <person name="De Azevedo C.M."/>
            <person name="Salgado C.G."/>
            <person name="Da Silva M.B."/>
            <person name="Nascimento M.F."/>
            <person name="Queiroz-Telles F."/>
            <person name="Attili D.S."/>
            <person name="Gorbushina A."/>
        </authorList>
    </citation>
    <scope>NUCLEOTIDE SEQUENCE [LARGE SCALE GENOMIC DNA]</scope>
    <source>
        <strain evidence="9 10">CBS 125763</strain>
    </source>
</reference>
<comment type="similarity">
    <text evidence="6">Belongs to the AB hydrolase superfamily. FUS2 hydrolase family.</text>
</comment>
<feature type="transmembrane region" description="Helical" evidence="7">
    <location>
        <begin position="605"/>
        <end position="627"/>
    </location>
</feature>
<dbReference type="STRING" id="1367422.A0A178Z3C7"/>
<dbReference type="InterPro" id="IPR029058">
    <property type="entry name" value="AB_hydrolase_fold"/>
</dbReference>
<dbReference type="PANTHER" id="PTHR22946">
    <property type="entry name" value="DIENELACTONE HYDROLASE DOMAIN-CONTAINING PROTEIN-RELATED"/>
    <property type="match status" value="1"/>
</dbReference>
<evidence type="ECO:0000256" key="4">
    <source>
        <dbReference type="ARBA" id="ARBA00022989"/>
    </source>
</evidence>
<keyword evidence="4 7" id="KW-1133">Transmembrane helix</keyword>
<name>A0A178Z3C7_9EURO</name>
<dbReference type="OrthoDB" id="2498029at2759"/>
<dbReference type="Gene3D" id="1.20.58.340">
    <property type="entry name" value="Magnesium transport protein CorA, transmembrane region"/>
    <property type="match status" value="1"/>
</dbReference>
<feature type="domain" description="AB hydrolase-1" evidence="8">
    <location>
        <begin position="56"/>
        <end position="290"/>
    </location>
</feature>
<evidence type="ECO:0000256" key="5">
    <source>
        <dbReference type="ARBA" id="ARBA00023136"/>
    </source>
</evidence>
<dbReference type="SUPFAM" id="SSF53474">
    <property type="entry name" value="alpha/beta-Hydrolases"/>
    <property type="match status" value="1"/>
</dbReference>
<evidence type="ECO:0000313" key="10">
    <source>
        <dbReference type="Proteomes" id="UP000078343"/>
    </source>
</evidence>
<keyword evidence="10" id="KW-1185">Reference proteome</keyword>
<dbReference type="GO" id="GO:0016788">
    <property type="term" value="F:hydrolase activity, acting on ester bonds"/>
    <property type="evidence" value="ECO:0007669"/>
    <property type="project" value="UniProtKB-ARBA"/>
</dbReference>
<feature type="transmembrane region" description="Helical" evidence="7">
    <location>
        <begin position="647"/>
        <end position="667"/>
    </location>
</feature>
<dbReference type="GeneID" id="30015548"/>
<accession>A0A178Z3C7</accession>
<feature type="transmembrane region" description="Helical" evidence="7">
    <location>
        <begin position="392"/>
        <end position="414"/>
    </location>
</feature>
<evidence type="ECO:0000256" key="7">
    <source>
        <dbReference type="SAM" id="Phobius"/>
    </source>
</evidence>
<evidence type="ECO:0000256" key="2">
    <source>
        <dbReference type="ARBA" id="ARBA00022692"/>
    </source>
</evidence>
<dbReference type="Pfam" id="PF00561">
    <property type="entry name" value="Abhydrolase_1"/>
    <property type="match status" value="1"/>
</dbReference>
<keyword evidence="2 7" id="KW-0812">Transmembrane</keyword>
<dbReference type="SUPFAM" id="SSF144083">
    <property type="entry name" value="Magnesium transport protein CorA, transmembrane region"/>
    <property type="match status" value="1"/>
</dbReference>
<comment type="caution">
    <text evidence="9">The sequence shown here is derived from an EMBL/GenBank/DDBJ whole genome shotgun (WGS) entry which is preliminary data.</text>
</comment>
<organism evidence="9 10">
    <name type="scientific">Fonsecaea erecta</name>
    <dbReference type="NCBI Taxonomy" id="1367422"/>
    <lineage>
        <taxon>Eukaryota</taxon>
        <taxon>Fungi</taxon>
        <taxon>Dikarya</taxon>
        <taxon>Ascomycota</taxon>
        <taxon>Pezizomycotina</taxon>
        <taxon>Eurotiomycetes</taxon>
        <taxon>Chaetothyriomycetidae</taxon>
        <taxon>Chaetothyriales</taxon>
        <taxon>Herpotrichiellaceae</taxon>
        <taxon>Fonsecaea</taxon>
    </lineage>
</organism>
<keyword evidence="5 7" id="KW-0472">Membrane</keyword>
<protein>
    <recommendedName>
        <fullName evidence="8">AB hydrolase-1 domain-containing protein</fullName>
    </recommendedName>
</protein>
<evidence type="ECO:0000259" key="8">
    <source>
        <dbReference type="Pfam" id="PF00561"/>
    </source>
</evidence>
<dbReference type="AlphaFoldDB" id="A0A178Z3C7"/>
<dbReference type="RefSeq" id="XP_018687646.1">
    <property type="nucleotide sequence ID" value="XM_018842886.1"/>
</dbReference>
<evidence type="ECO:0000256" key="1">
    <source>
        <dbReference type="ARBA" id="ARBA00004141"/>
    </source>
</evidence>
<comment type="subcellular location">
    <subcellularLocation>
        <location evidence="1">Membrane</location>
        <topology evidence="1">Multi-pass membrane protein</topology>
    </subcellularLocation>
</comment>
<dbReference type="PANTHER" id="PTHR22946:SF9">
    <property type="entry name" value="POLYKETIDE TRANSFERASE AF380"/>
    <property type="match status" value="1"/>
</dbReference>
<proteinExistence type="inferred from homology"/>
<dbReference type="EMBL" id="LVYI01000014">
    <property type="protein sequence ID" value="OAP54279.1"/>
    <property type="molecule type" value="Genomic_DNA"/>
</dbReference>
<keyword evidence="3" id="KW-0378">Hydrolase</keyword>
<dbReference type="InterPro" id="IPR045863">
    <property type="entry name" value="CorA_TM1_TM2"/>
</dbReference>
<gene>
    <name evidence="9" type="ORF">AYL99_11380</name>
</gene>
<evidence type="ECO:0000313" key="9">
    <source>
        <dbReference type="EMBL" id="OAP54279.1"/>
    </source>
</evidence>
<dbReference type="InterPro" id="IPR050261">
    <property type="entry name" value="FrsA_esterase"/>
</dbReference>
<sequence length="687" mass="77633">MPRTDVSFKTSDGVTLRGWFFTPPPTASGSSTGIKLPCLILTHGLSCIKEMGLSELATKFSEELNMTCLVYDHRGFGTSDTAPGQPRQEVITWLQTSDMRDAITYVQGREDVDRSKVALWGYSLSAAEAVYVAAIDRRVTAVIALGPGMDGTEIVRRMAPPHAMLAMQGLFEMERLARADGKDPTRVPVVSNEPGVQATLPSQESWDFFSKWATNGSTWKNELTVRSLEDVSTFALPISHLDKVTPTPVLFEVGARDTNSPPDMSMRWYAKLSEPKEVVLVDADHYQLMVDGKFQETSADADAFLKTRPEQGVHFAKRDLFQDNKHLRDHMCTDWAYPSMLWEKICREANGYAGSARSFDGHQQTRVDTSWFQFLIKQLKPRANASQQTYDYHWYEMGFFIYALASGAAVAFCFDTPQVFQVELLDSLNSGESNPPKEAMAFLQCAIVIEVSRLYDFSVWSLRDQIRAIEKKRSDARYVDSSIDFAQLHDLARHTIHTCEVLAVAADTLTTLLGDYRSSSGRICECSFGPREKPDCPHNKMWFWLGLLQNFGRRAKSLNDRLSNEINLGFNLVVQRDTQETVTISRMTVDISSAARGDSASMKTISVVTLAFLPATFVCTIFSMSFFTLNVDDSTGEKHWLISEYFWIYWVITVPLTVLTLICWWLGQRKEDRREEKKRLTWKSATL</sequence>
<dbReference type="Gene3D" id="1.10.10.800">
    <property type="match status" value="1"/>
</dbReference>
<evidence type="ECO:0000256" key="3">
    <source>
        <dbReference type="ARBA" id="ARBA00022801"/>
    </source>
</evidence>